<evidence type="ECO:0000313" key="2">
    <source>
        <dbReference type="EMBL" id="EAZ91910.1"/>
    </source>
</evidence>
<organism evidence="2 3">
    <name type="scientific">Crocosphaera chwakensis CCY0110</name>
    <dbReference type="NCBI Taxonomy" id="391612"/>
    <lineage>
        <taxon>Bacteria</taxon>
        <taxon>Bacillati</taxon>
        <taxon>Cyanobacteriota</taxon>
        <taxon>Cyanophyceae</taxon>
        <taxon>Oscillatoriophycideae</taxon>
        <taxon>Chroococcales</taxon>
        <taxon>Aphanothecaceae</taxon>
        <taxon>Crocosphaera</taxon>
        <taxon>Crocosphaera chwakensis</taxon>
    </lineage>
</organism>
<dbReference type="AlphaFoldDB" id="A3INL2"/>
<evidence type="ECO:0000313" key="3">
    <source>
        <dbReference type="Proteomes" id="UP000003781"/>
    </source>
</evidence>
<sequence length="186" mass="18849">MKKVLSTLVGASVLATASIGFHALSAEAASFNCPPGSTDPTSDPMCLDGFSGNDTGDNGTGVSNLESILGGIWVVEGKSDKGFGSFLSGGNDTLSGTFSTGLTGAGAFSVKASTGYLLYKTSDISEFDWSTLGILNNGGNQPGLSHLTIYKPVPEPLTILGAGAAISFGTAFKRKLGKANKSNEKA</sequence>
<accession>A3INL2</accession>
<proteinExistence type="predicted"/>
<dbReference type="RefSeq" id="WP_008274982.1">
    <property type="nucleotide sequence ID" value="NZ_AAXW01000010.1"/>
</dbReference>
<dbReference type="InterPro" id="IPR026374">
    <property type="entry name" value="Cyano_PEP"/>
</dbReference>
<keyword evidence="1" id="KW-0732">Signal</keyword>
<dbReference type="eggNOG" id="ENOG50321E5">
    <property type="taxonomic scope" value="Bacteria"/>
</dbReference>
<reference evidence="2 3" key="1">
    <citation type="submission" date="2007-03" db="EMBL/GenBank/DDBJ databases">
        <authorList>
            <person name="Stal L."/>
            <person name="Ferriera S."/>
            <person name="Johnson J."/>
            <person name="Kravitz S."/>
            <person name="Beeson K."/>
            <person name="Sutton G."/>
            <person name="Rogers Y.-H."/>
            <person name="Friedman R."/>
            <person name="Frazier M."/>
            <person name="Venter J.C."/>
        </authorList>
    </citation>
    <scope>NUCLEOTIDE SEQUENCE [LARGE SCALE GENOMIC DNA]</scope>
    <source>
        <strain evidence="2 3">CCY0110</strain>
    </source>
</reference>
<dbReference type="EMBL" id="AAXW01000010">
    <property type="protein sequence ID" value="EAZ91910.1"/>
    <property type="molecule type" value="Genomic_DNA"/>
</dbReference>
<feature type="chain" id="PRO_5002654021" description="PEP-CTERM protein-sorting domain-containing protein" evidence="1">
    <location>
        <begin position="29"/>
        <end position="186"/>
    </location>
</feature>
<dbReference type="Proteomes" id="UP000003781">
    <property type="component" value="Unassembled WGS sequence"/>
</dbReference>
<keyword evidence="3" id="KW-1185">Reference proteome</keyword>
<protein>
    <recommendedName>
        <fullName evidence="4">PEP-CTERM protein-sorting domain-containing protein</fullName>
    </recommendedName>
</protein>
<gene>
    <name evidence="2" type="ORF">CY0110_29584</name>
</gene>
<dbReference type="NCBIfam" id="TIGR04155">
    <property type="entry name" value="cyano_PEP"/>
    <property type="match status" value="1"/>
</dbReference>
<evidence type="ECO:0000256" key="1">
    <source>
        <dbReference type="SAM" id="SignalP"/>
    </source>
</evidence>
<comment type="caution">
    <text evidence="2">The sequence shown here is derived from an EMBL/GenBank/DDBJ whole genome shotgun (WGS) entry which is preliminary data.</text>
</comment>
<evidence type="ECO:0008006" key="4">
    <source>
        <dbReference type="Google" id="ProtNLM"/>
    </source>
</evidence>
<feature type="signal peptide" evidence="1">
    <location>
        <begin position="1"/>
        <end position="28"/>
    </location>
</feature>
<name>A3INL2_9CHRO</name>